<reference evidence="8" key="1">
    <citation type="journal article" date="2019" name="Int. J. Syst. Evol. Microbiol.">
        <title>The Global Catalogue of Microorganisms (GCM) 10K type strain sequencing project: providing services to taxonomists for standard genome sequencing and annotation.</title>
        <authorList>
            <consortium name="The Broad Institute Genomics Platform"/>
            <consortium name="The Broad Institute Genome Sequencing Center for Infectious Disease"/>
            <person name="Wu L."/>
            <person name="Ma J."/>
        </authorList>
    </citation>
    <scope>NUCLEOTIDE SEQUENCE [LARGE SCALE GENOMIC DNA]</scope>
    <source>
        <strain evidence="8">JCM 31920</strain>
    </source>
</reference>
<dbReference type="Gene3D" id="1.10.1740.10">
    <property type="match status" value="1"/>
</dbReference>
<dbReference type="InterPro" id="IPR013325">
    <property type="entry name" value="RNA_pol_sigma_r2"/>
</dbReference>
<evidence type="ECO:0000313" key="8">
    <source>
        <dbReference type="Proteomes" id="UP001501508"/>
    </source>
</evidence>
<evidence type="ECO:0000256" key="2">
    <source>
        <dbReference type="ARBA" id="ARBA00023015"/>
    </source>
</evidence>
<comment type="caution">
    <text evidence="7">The sequence shown here is derived from an EMBL/GenBank/DDBJ whole genome shotgun (WGS) entry which is preliminary data.</text>
</comment>
<dbReference type="Pfam" id="PF04542">
    <property type="entry name" value="Sigma70_r2"/>
    <property type="match status" value="1"/>
</dbReference>
<evidence type="ECO:0000313" key="7">
    <source>
        <dbReference type="EMBL" id="GAA4442217.1"/>
    </source>
</evidence>
<evidence type="ECO:0000259" key="6">
    <source>
        <dbReference type="Pfam" id="PF08281"/>
    </source>
</evidence>
<evidence type="ECO:0000256" key="1">
    <source>
        <dbReference type="ARBA" id="ARBA00010641"/>
    </source>
</evidence>
<feature type="domain" description="RNA polymerase sigma-70 region 2" evidence="5">
    <location>
        <begin position="25"/>
        <end position="86"/>
    </location>
</feature>
<keyword evidence="8" id="KW-1185">Reference proteome</keyword>
<protein>
    <submittedName>
        <fullName evidence="7">Sigma-70 family RNA polymerase sigma factor</fullName>
    </submittedName>
</protein>
<organism evidence="7 8">
    <name type="scientific">Ravibacter arvi</name>
    <dbReference type="NCBI Taxonomy" id="2051041"/>
    <lineage>
        <taxon>Bacteria</taxon>
        <taxon>Pseudomonadati</taxon>
        <taxon>Bacteroidota</taxon>
        <taxon>Cytophagia</taxon>
        <taxon>Cytophagales</taxon>
        <taxon>Spirosomataceae</taxon>
        <taxon>Ravibacter</taxon>
    </lineage>
</organism>
<sequence>MDFPSSDFHLWNRFREGDSQALGLIYRMHITELLSYGYRITSNRQVIKDSIHDLFLHIWLHREKLSETDSIKYYLFRSLRNKIIHNVQTPADPSPFDPDFRIDELLAETSREQQLIEQETRSGQLSRLRQAIDRLPKRQQEAIQLRYFHSFSLEEISSVMRMNNQSVRNLLHRAILHLRDHFEIASGLILSLIKIFG</sequence>
<keyword evidence="4" id="KW-0804">Transcription</keyword>
<gene>
    <name evidence="7" type="ORF">GCM10023091_28600</name>
</gene>
<proteinExistence type="inferred from homology"/>
<feature type="domain" description="RNA polymerase sigma factor 70 region 4 type 2" evidence="6">
    <location>
        <begin position="127"/>
        <end position="178"/>
    </location>
</feature>
<dbReference type="PANTHER" id="PTHR43133">
    <property type="entry name" value="RNA POLYMERASE ECF-TYPE SIGMA FACTO"/>
    <property type="match status" value="1"/>
</dbReference>
<dbReference type="InterPro" id="IPR013324">
    <property type="entry name" value="RNA_pol_sigma_r3/r4-like"/>
</dbReference>
<dbReference type="CDD" id="cd06171">
    <property type="entry name" value="Sigma70_r4"/>
    <property type="match status" value="1"/>
</dbReference>
<dbReference type="Pfam" id="PF08281">
    <property type="entry name" value="Sigma70_r4_2"/>
    <property type="match status" value="1"/>
</dbReference>
<dbReference type="RefSeq" id="WP_345030348.1">
    <property type="nucleotide sequence ID" value="NZ_BAABEY010000026.1"/>
</dbReference>
<dbReference type="PANTHER" id="PTHR43133:SF46">
    <property type="entry name" value="RNA POLYMERASE SIGMA-70 FACTOR ECF SUBFAMILY"/>
    <property type="match status" value="1"/>
</dbReference>
<keyword evidence="3" id="KW-0731">Sigma factor</keyword>
<comment type="similarity">
    <text evidence="1">Belongs to the sigma-70 factor family. ECF subfamily.</text>
</comment>
<dbReference type="NCBIfam" id="TIGR02937">
    <property type="entry name" value="sigma70-ECF"/>
    <property type="match status" value="1"/>
</dbReference>
<dbReference type="InterPro" id="IPR039425">
    <property type="entry name" value="RNA_pol_sigma-70-like"/>
</dbReference>
<dbReference type="SUPFAM" id="SSF88659">
    <property type="entry name" value="Sigma3 and sigma4 domains of RNA polymerase sigma factors"/>
    <property type="match status" value="1"/>
</dbReference>
<dbReference type="InterPro" id="IPR007627">
    <property type="entry name" value="RNA_pol_sigma70_r2"/>
</dbReference>
<dbReference type="InterPro" id="IPR014284">
    <property type="entry name" value="RNA_pol_sigma-70_dom"/>
</dbReference>
<dbReference type="EMBL" id="BAABEY010000026">
    <property type="protein sequence ID" value="GAA4442217.1"/>
    <property type="molecule type" value="Genomic_DNA"/>
</dbReference>
<keyword evidence="2" id="KW-0805">Transcription regulation</keyword>
<dbReference type="InterPro" id="IPR013249">
    <property type="entry name" value="RNA_pol_sigma70_r4_t2"/>
</dbReference>
<dbReference type="Gene3D" id="1.10.10.10">
    <property type="entry name" value="Winged helix-like DNA-binding domain superfamily/Winged helix DNA-binding domain"/>
    <property type="match status" value="1"/>
</dbReference>
<accession>A0ABP8M450</accession>
<evidence type="ECO:0000256" key="4">
    <source>
        <dbReference type="ARBA" id="ARBA00023163"/>
    </source>
</evidence>
<dbReference type="InterPro" id="IPR036388">
    <property type="entry name" value="WH-like_DNA-bd_sf"/>
</dbReference>
<evidence type="ECO:0000256" key="3">
    <source>
        <dbReference type="ARBA" id="ARBA00023082"/>
    </source>
</evidence>
<dbReference type="SUPFAM" id="SSF88946">
    <property type="entry name" value="Sigma2 domain of RNA polymerase sigma factors"/>
    <property type="match status" value="1"/>
</dbReference>
<dbReference type="Proteomes" id="UP001501508">
    <property type="component" value="Unassembled WGS sequence"/>
</dbReference>
<evidence type="ECO:0000259" key="5">
    <source>
        <dbReference type="Pfam" id="PF04542"/>
    </source>
</evidence>
<name>A0ABP8M450_9BACT</name>